<evidence type="ECO:0000313" key="2">
    <source>
        <dbReference type="Proteomes" id="UP000824120"/>
    </source>
</evidence>
<dbReference type="Proteomes" id="UP000824120">
    <property type="component" value="Chromosome 2"/>
</dbReference>
<dbReference type="EMBL" id="JACXVP010000002">
    <property type="protein sequence ID" value="KAG5620676.1"/>
    <property type="molecule type" value="Genomic_DNA"/>
</dbReference>
<gene>
    <name evidence="1" type="ORF">H5410_005894</name>
</gene>
<reference evidence="1 2" key="1">
    <citation type="submission" date="2020-09" db="EMBL/GenBank/DDBJ databases">
        <title>De no assembly of potato wild relative species, Solanum commersonii.</title>
        <authorList>
            <person name="Cho K."/>
        </authorList>
    </citation>
    <scope>NUCLEOTIDE SEQUENCE [LARGE SCALE GENOMIC DNA]</scope>
    <source>
        <strain evidence="1">LZ3.2</strain>
        <tissue evidence="1">Leaf</tissue>
    </source>
</reference>
<dbReference type="AlphaFoldDB" id="A0A9J6A8S1"/>
<sequence>MMMKCLWRYNLGEAGLCKDVILAKHGRLNQWCTDITTPPYGVGLWKAIREDFLDLFRIAQDPNPVIAANREGTN</sequence>
<name>A0A9J6A8S1_SOLCO</name>
<proteinExistence type="predicted"/>
<keyword evidence="2" id="KW-1185">Reference proteome</keyword>
<organism evidence="1 2">
    <name type="scientific">Solanum commersonii</name>
    <name type="common">Commerson's wild potato</name>
    <name type="synonym">Commerson's nightshade</name>
    <dbReference type="NCBI Taxonomy" id="4109"/>
    <lineage>
        <taxon>Eukaryota</taxon>
        <taxon>Viridiplantae</taxon>
        <taxon>Streptophyta</taxon>
        <taxon>Embryophyta</taxon>
        <taxon>Tracheophyta</taxon>
        <taxon>Spermatophyta</taxon>
        <taxon>Magnoliopsida</taxon>
        <taxon>eudicotyledons</taxon>
        <taxon>Gunneridae</taxon>
        <taxon>Pentapetalae</taxon>
        <taxon>asterids</taxon>
        <taxon>lamiids</taxon>
        <taxon>Solanales</taxon>
        <taxon>Solanaceae</taxon>
        <taxon>Solanoideae</taxon>
        <taxon>Solaneae</taxon>
        <taxon>Solanum</taxon>
    </lineage>
</organism>
<protein>
    <submittedName>
        <fullName evidence="1">Uncharacterized protein</fullName>
    </submittedName>
</protein>
<comment type="caution">
    <text evidence="1">The sequence shown here is derived from an EMBL/GenBank/DDBJ whole genome shotgun (WGS) entry which is preliminary data.</text>
</comment>
<evidence type="ECO:0000313" key="1">
    <source>
        <dbReference type="EMBL" id="KAG5620676.1"/>
    </source>
</evidence>
<accession>A0A9J6A8S1</accession>